<feature type="compositionally biased region" description="Low complexity" evidence="6">
    <location>
        <begin position="54"/>
        <end position="63"/>
    </location>
</feature>
<comment type="subunit">
    <text evidence="4">Binds to mitochondrial small subunit 15S rRNA.</text>
</comment>
<sequence length="1150" mass="128641">MYGAKGTTFINTVARQSALSKQLATVHATNKTSAFISTFPARSGKLYTTSRTLNNSDSNNNNNKDQHLNGNPFAPLARASSWTSSSSMQSLGRRQQQLRFQSALAHQSKEDPLSEEPNARILELARYKNHGAVLEEFMATKRKETPLTTQTYQAVMESYGFLQKKNQPLTAMMGVYDEMVTRGVRPTSETYALVIRSLCARDAEVNRASNVIRRQMDTNTMPSQGSAVQLHAVAHDTLMKEGSSLSALESENNIQRAVAVFEHAVQQNQTQAFDVELYNTLLRSLSYAGNTQDGLYIYEHLENAKAVRPNGQTFAMLMSMFGTAGDLKAVRECFQEYKTIHRALPKHDTTFVYNALVFAHVSAGDLEGALRVVEDTMVKDRVPVTIASYNKILHRATVDNNMALVTELLSKLKSNDHLPKPDANTYGMLLTAYSRVNRLDLAQGAFEELLALPLHRQYGHITEYVSACLNQREYARSMDVVRAMAAHGLDLHVNLCCKVLSSHVDGGDMAASVVTAKELLQLYGKSSYVTATSPLVTMALNVAERSNSLVGSLDILHVLNFYSVKVNKDVSDAILKLYAEAKTDPATWSDFVNYSTESSFISLYDAAFKRSSSREEFTQVVFSLLDDMHALKIPSHPGLYIRVSTRLNRYGAAEDDARWKAKFGEYYPDMQSTDATKASSGTMATEAAAATTNTTTSFNSSTKADMLSGDALKIALGGDFDSALKMMKDKIIDQGMIPTPEAVRDMIQLSNKSNLLTTTTAIYNLVADSYSHQLEPASRRSNAMYILYNNMLIAHARQMDLPMAKLYYDKLRQAGMYPDGDAYGCLLTCTANDATDESLDAMVIYEEAKKHKVRPTVYFYNVIISKLARCRKMDQALELFKEMRELGVMPNSVTYASVISACIRCSSETRAVHYFEEMTQLPRYQPRIGVYNSMIQFYVQQRTDRDKALEYFHLLKQANLVPSAHTYKLLIEAYANIPAFDMVAAHNLLGEMKKRYGLNPGANHYATLMKSYGCFHRDVDSAQAVYSDMLKHKIKPNELVYQAMIETYIDNNRMPDAEKMYANMAVPSSPYIENLFIKGYGLEGNLDKAEQVFDRMDVGVREPSTYEAMVKVYMEQDKVEKAKHVLEMMTGRDFPAKVVDSVALLINPPH</sequence>
<evidence type="ECO:0000313" key="7">
    <source>
        <dbReference type="EMBL" id="SAM07037.1"/>
    </source>
</evidence>
<feature type="region of interest" description="Disordered" evidence="6">
    <location>
        <begin position="50"/>
        <end position="116"/>
    </location>
</feature>
<feature type="repeat" description="PPR" evidence="5">
    <location>
        <begin position="1102"/>
        <end position="1136"/>
    </location>
</feature>
<dbReference type="AlphaFoldDB" id="A0A168RJN9"/>
<evidence type="ECO:0000256" key="3">
    <source>
        <dbReference type="ARBA" id="ARBA00044493"/>
    </source>
</evidence>
<feature type="repeat" description="PPR" evidence="5">
    <location>
        <begin position="927"/>
        <end position="962"/>
    </location>
</feature>
<keyword evidence="2" id="KW-0677">Repeat</keyword>
<evidence type="ECO:0000256" key="1">
    <source>
        <dbReference type="ARBA" id="ARBA00006192"/>
    </source>
</evidence>
<proteinExistence type="inferred from homology"/>
<dbReference type="InterPro" id="IPR011990">
    <property type="entry name" value="TPR-like_helical_dom_sf"/>
</dbReference>
<keyword evidence="8" id="KW-1185">Reference proteome</keyword>
<evidence type="ECO:0000256" key="5">
    <source>
        <dbReference type="PROSITE-ProRule" id="PRU00708"/>
    </source>
</evidence>
<name>A0A168RJN9_ABSGL</name>
<protein>
    <recommendedName>
        <fullName evidence="9">Pentacotripeptide-repeat region of PRORP domain-containing protein</fullName>
    </recommendedName>
</protein>
<reference evidence="7" key="1">
    <citation type="submission" date="2016-04" db="EMBL/GenBank/DDBJ databases">
        <authorList>
            <person name="Evans L.H."/>
            <person name="Alamgir A."/>
            <person name="Owens N."/>
            <person name="Weber N.D."/>
            <person name="Virtaneva K."/>
            <person name="Barbian K."/>
            <person name="Babar A."/>
            <person name="Rosenke K."/>
        </authorList>
    </citation>
    <scope>NUCLEOTIDE SEQUENCE [LARGE SCALE GENOMIC DNA]</scope>
    <source>
        <strain evidence="7">CBS 101.48</strain>
    </source>
</reference>
<evidence type="ECO:0000313" key="8">
    <source>
        <dbReference type="Proteomes" id="UP000078561"/>
    </source>
</evidence>
<gene>
    <name evidence="7" type="primary">ABSGL_12665.1 scaffold 13111</name>
</gene>
<dbReference type="PANTHER" id="PTHR47447">
    <property type="entry name" value="OS03G0856100 PROTEIN"/>
    <property type="match status" value="1"/>
</dbReference>
<dbReference type="Gene3D" id="1.25.40.10">
    <property type="entry name" value="Tetratricopeptide repeat domain"/>
    <property type="match status" value="5"/>
</dbReference>
<dbReference type="Proteomes" id="UP000078561">
    <property type="component" value="Unassembled WGS sequence"/>
</dbReference>
<dbReference type="Pfam" id="PF13812">
    <property type="entry name" value="PPR_3"/>
    <property type="match status" value="3"/>
</dbReference>
<evidence type="ECO:0000256" key="2">
    <source>
        <dbReference type="ARBA" id="ARBA00022737"/>
    </source>
</evidence>
<feature type="repeat" description="PPR" evidence="5">
    <location>
        <begin position="856"/>
        <end position="890"/>
    </location>
</feature>
<dbReference type="PANTHER" id="PTHR47447:SF17">
    <property type="entry name" value="OS12G0638900 PROTEIN"/>
    <property type="match status" value="1"/>
</dbReference>
<organism evidence="7">
    <name type="scientific">Absidia glauca</name>
    <name type="common">Pin mould</name>
    <dbReference type="NCBI Taxonomy" id="4829"/>
    <lineage>
        <taxon>Eukaryota</taxon>
        <taxon>Fungi</taxon>
        <taxon>Fungi incertae sedis</taxon>
        <taxon>Mucoromycota</taxon>
        <taxon>Mucoromycotina</taxon>
        <taxon>Mucoromycetes</taxon>
        <taxon>Mucorales</taxon>
        <taxon>Cunninghamellaceae</taxon>
        <taxon>Absidia</taxon>
    </lineage>
</organism>
<dbReference type="EMBL" id="LT554667">
    <property type="protein sequence ID" value="SAM07037.1"/>
    <property type="molecule type" value="Genomic_DNA"/>
</dbReference>
<dbReference type="Pfam" id="PF01535">
    <property type="entry name" value="PPR"/>
    <property type="match status" value="3"/>
</dbReference>
<evidence type="ECO:0000256" key="4">
    <source>
        <dbReference type="ARBA" id="ARBA00044511"/>
    </source>
</evidence>
<dbReference type="InterPro" id="IPR002885">
    <property type="entry name" value="PPR_rpt"/>
</dbReference>
<dbReference type="STRING" id="4829.A0A168RJN9"/>
<accession>A0A168RJN9</accession>
<comment type="function">
    <text evidence="3">Regulates mitochondrial small subunit maturation by controlling 15S rRNA 5'-end processing. Localizes to the 5' precursor of the 15S rRNA in a position that is subsequently occupied by mS47 in the mature yeast mtSSU. Uses structure and sequence-specific RNA recognition, binding to a single-stranded region of the precursor and specifically recognizing bases -6 to -1. The exchange of Ccm1 for mS47 is coupled to the irreversible removal of precursor rRNA that is accompanied by conformational changes of the mitoribosomal proteins uS5m and mS26. These conformational changes signal completion of 5'-end rRNA processing through protection of the mature 5'-end of the 15S rRNA and stabilization of mS47. The removal of the 5' precursor together with the dissociation of Ccm1 may be catalyzed by the 5'-3' exoribonuclease Pet127. Involved in the specific removal of group I introns in mitochondrial encoded transcripts.</text>
</comment>
<feature type="compositionally biased region" description="Low complexity" evidence="6">
    <location>
        <begin position="80"/>
        <end position="90"/>
    </location>
</feature>
<dbReference type="InParanoid" id="A0A168RJN9"/>
<dbReference type="FunCoup" id="A0A168RJN9">
    <property type="interactions" value="230"/>
</dbReference>
<dbReference type="Pfam" id="PF13041">
    <property type="entry name" value="PPR_2"/>
    <property type="match status" value="1"/>
</dbReference>
<evidence type="ECO:0000256" key="6">
    <source>
        <dbReference type="SAM" id="MobiDB-lite"/>
    </source>
</evidence>
<dbReference type="PROSITE" id="PS51375">
    <property type="entry name" value="PPR"/>
    <property type="match status" value="3"/>
</dbReference>
<dbReference type="NCBIfam" id="TIGR00756">
    <property type="entry name" value="PPR"/>
    <property type="match status" value="2"/>
</dbReference>
<evidence type="ECO:0008006" key="9">
    <source>
        <dbReference type="Google" id="ProtNLM"/>
    </source>
</evidence>
<dbReference type="OrthoDB" id="411857at2759"/>
<comment type="similarity">
    <text evidence="1">Belongs to the CCM1 family.</text>
</comment>
<dbReference type="OMA" id="CLPNSSC"/>